<comment type="caution">
    <text evidence="2">The sequence shown here is derived from an EMBL/GenBank/DDBJ whole genome shotgun (WGS) entry which is preliminary data.</text>
</comment>
<evidence type="ECO:0000313" key="2">
    <source>
        <dbReference type="EMBL" id="MBC9208819.1"/>
    </source>
</evidence>
<dbReference type="EMBL" id="JACTVA010000039">
    <property type="protein sequence ID" value="MBC9208819.1"/>
    <property type="molecule type" value="Genomic_DNA"/>
</dbReference>
<evidence type="ECO:0000313" key="3">
    <source>
        <dbReference type="Proteomes" id="UP000626026"/>
    </source>
</evidence>
<dbReference type="RefSeq" id="WP_187785966.1">
    <property type="nucleotide sequence ID" value="NZ_JACTVA010000039.1"/>
</dbReference>
<feature type="signal peptide" evidence="1">
    <location>
        <begin position="1"/>
        <end position="23"/>
    </location>
</feature>
<keyword evidence="1" id="KW-0732">Signal</keyword>
<protein>
    <submittedName>
        <fullName evidence="2">Uncharacterized protein</fullName>
    </submittedName>
</protein>
<reference evidence="2 3" key="1">
    <citation type="journal article" date="2013" name="Int. J. Syst. Evol. Microbiol.">
        <title>Roseomonas aerophila sp. nov., isolated from air.</title>
        <authorList>
            <person name="Kim S.J."/>
            <person name="Weon H.Y."/>
            <person name="Ahn J.H."/>
            <person name="Hong S.B."/>
            <person name="Seok S.J."/>
            <person name="Whang K.S."/>
            <person name="Kwon S.W."/>
        </authorList>
    </citation>
    <scope>NUCLEOTIDE SEQUENCE [LARGE SCALE GENOMIC DNA]</scope>
    <source>
        <strain evidence="2 3">NBRC 108923</strain>
    </source>
</reference>
<organism evidence="2 3">
    <name type="scientific">Teichococcus aerophilus</name>
    <dbReference type="NCBI Taxonomy" id="1224513"/>
    <lineage>
        <taxon>Bacteria</taxon>
        <taxon>Pseudomonadati</taxon>
        <taxon>Pseudomonadota</taxon>
        <taxon>Alphaproteobacteria</taxon>
        <taxon>Acetobacterales</taxon>
        <taxon>Roseomonadaceae</taxon>
        <taxon>Roseomonas</taxon>
    </lineage>
</organism>
<name>A0ABR7RQD1_9PROT</name>
<evidence type="ECO:0000256" key="1">
    <source>
        <dbReference type="SAM" id="SignalP"/>
    </source>
</evidence>
<proteinExistence type="predicted"/>
<sequence>MHRHLRIAALGLALMGATAAVQADEITEGLERARQLYEKGDLGGAVTETNFALNALFQKRAAIYAALFPAAPAGWTLEPADTVNSGGGAVAAQILGGGVLVERNYTRDGGEGSIEASVFIDNPMIQAFSSMVNNPAMLGSGARRVRIGNDNAVLQREQGSDDAELTLVRGNVAIKLSGNGLPNTDILVDLMKRFDIGKLQNPPAR</sequence>
<feature type="chain" id="PRO_5045203345" evidence="1">
    <location>
        <begin position="24"/>
        <end position="205"/>
    </location>
</feature>
<gene>
    <name evidence="2" type="ORF">IBL26_18360</name>
</gene>
<dbReference type="Proteomes" id="UP000626026">
    <property type="component" value="Unassembled WGS sequence"/>
</dbReference>
<keyword evidence="3" id="KW-1185">Reference proteome</keyword>
<accession>A0ABR7RQD1</accession>